<dbReference type="PANTHER" id="PTHR10953">
    <property type="entry name" value="UBIQUITIN-ACTIVATING ENZYME E1"/>
    <property type="match status" value="1"/>
</dbReference>
<gene>
    <name evidence="2" type="ORF">SVUK_LOCUS16167</name>
</gene>
<dbReference type="GO" id="GO:0031510">
    <property type="term" value="C:SUMO activating enzyme complex"/>
    <property type="evidence" value="ECO:0007669"/>
    <property type="project" value="TreeGrafter"/>
</dbReference>
<dbReference type="PROSITE" id="PS51257">
    <property type="entry name" value="PROKAR_LIPOPROTEIN"/>
    <property type="match status" value="1"/>
</dbReference>
<dbReference type="InterPro" id="IPR045886">
    <property type="entry name" value="ThiF/MoeB/HesA"/>
</dbReference>
<protein>
    <recommendedName>
        <fullName evidence="1">THIF-type NAD/FAD binding fold domain-containing protein</fullName>
    </recommendedName>
</protein>
<dbReference type="AlphaFoldDB" id="A0A3P7JMH9"/>
<organism evidence="2 3">
    <name type="scientific">Strongylus vulgaris</name>
    <name type="common">Blood worm</name>
    <dbReference type="NCBI Taxonomy" id="40348"/>
    <lineage>
        <taxon>Eukaryota</taxon>
        <taxon>Metazoa</taxon>
        <taxon>Ecdysozoa</taxon>
        <taxon>Nematoda</taxon>
        <taxon>Chromadorea</taxon>
        <taxon>Rhabditida</taxon>
        <taxon>Rhabditina</taxon>
        <taxon>Rhabditomorpha</taxon>
        <taxon>Strongyloidea</taxon>
        <taxon>Strongylidae</taxon>
        <taxon>Strongylus</taxon>
    </lineage>
</organism>
<reference evidence="2 3" key="1">
    <citation type="submission" date="2018-11" db="EMBL/GenBank/DDBJ databases">
        <authorList>
            <consortium name="Pathogen Informatics"/>
        </authorList>
    </citation>
    <scope>NUCLEOTIDE SEQUENCE [LARGE SCALE GENOMIC DNA]</scope>
</reference>
<dbReference type="GO" id="GO:0016925">
    <property type="term" value="P:protein sumoylation"/>
    <property type="evidence" value="ECO:0007669"/>
    <property type="project" value="TreeGrafter"/>
</dbReference>
<sequence length="155" mass="17557">MGWKDKESKKLEGKRFLVIGAGGIGCELLKNIALTGFNDIHVIDMDTIDVSNLNRQFLFRREHGKRFLVIGAGGIGCELLKNIALTGFNDIHVIDMDTIDVSNLNRQFLFRREHVGKSKAEVATQAIRQMCPDIRITFDLDNIFRLIWTPLTLVT</sequence>
<keyword evidence="3" id="KW-1185">Reference proteome</keyword>
<evidence type="ECO:0000259" key="1">
    <source>
        <dbReference type="Pfam" id="PF00899"/>
    </source>
</evidence>
<evidence type="ECO:0000313" key="3">
    <source>
        <dbReference type="Proteomes" id="UP000270094"/>
    </source>
</evidence>
<proteinExistence type="predicted"/>
<dbReference type="PANTHER" id="PTHR10953:SF5">
    <property type="entry name" value="SUMO-ACTIVATING ENZYME SUBUNIT 2"/>
    <property type="match status" value="1"/>
</dbReference>
<feature type="domain" description="THIF-type NAD/FAD binding fold" evidence="1">
    <location>
        <begin position="66"/>
        <end position="137"/>
    </location>
</feature>
<dbReference type="GO" id="GO:0005737">
    <property type="term" value="C:cytoplasm"/>
    <property type="evidence" value="ECO:0007669"/>
    <property type="project" value="TreeGrafter"/>
</dbReference>
<evidence type="ECO:0000313" key="2">
    <source>
        <dbReference type="EMBL" id="VDM81169.1"/>
    </source>
</evidence>
<name>A0A3P7JMH9_STRVU</name>
<dbReference type="Pfam" id="PF00899">
    <property type="entry name" value="ThiF"/>
    <property type="match status" value="2"/>
</dbReference>
<accession>A0A3P7JMH9</accession>
<dbReference type="SUPFAM" id="SSF69572">
    <property type="entry name" value="Activating enzymes of the ubiquitin-like proteins"/>
    <property type="match status" value="2"/>
</dbReference>
<feature type="domain" description="THIF-type NAD/FAD binding fold" evidence="1">
    <location>
        <begin position="3"/>
        <end position="63"/>
    </location>
</feature>
<dbReference type="InterPro" id="IPR000594">
    <property type="entry name" value="ThiF_NAD_FAD-bd"/>
</dbReference>
<dbReference type="Gene3D" id="3.40.50.720">
    <property type="entry name" value="NAD(P)-binding Rossmann-like Domain"/>
    <property type="match status" value="2"/>
</dbReference>
<dbReference type="GO" id="GO:0019948">
    <property type="term" value="F:SUMO activating enzyme activity"/>
    <property type="evidence" value="ECO:0007669"/>
    <property type="project" value="TreeGrafter"/>
</dbReference>
<dbReference type="InterPro" id="IPR035985">
    <property type="entry name" value="Ubiquitin-activating_enz"/>
</dbReference>
<dbReference type="EMBL" id="UYYB01111667">
    <property type="protein sequence ID" value="VDM81169.1"/>
    <property type="molecule type" value="Genomic_DNA"/>
</dbReference>
<dbReference type="OrthoDB" id="10255449at2759"/>
<dbReference type="Proteomes" id="UP000270094">
    <property type="component" value="Unassembled WGS sequence"/>
</dbReference>